<dbReference type="PANTHER" id="PTHR34496:SF9">
    <property type="entry name" value="[SKP1-PROTEIN]-HYDROXYPROLINE N-ACETYLGLUCOSAMINYLTRANSFERASE"/>
    <property type="match status" value="1"/>
</dbReference>
<evidence type="ECO:0000313" key="2">
    <source>
        <dbReference type="EMBL" id="KAK3260904.1"/>
    </source>
</evidence>
<name>A0AAE0FJH4_9CHLO</name>
<keyword evidence="3" id="KW-1185">Reference proteome</keyword>
<dbReference type="PANTHER" id="PTHR34496">
    <property type="entry name" value="GLCNAC TRANSFERASE-RELATED"/>
    <property type="match status" value="1"/>
</dbReference>
<reference evidence="2 3" key="1">
    <citation type="journal article" date="2015" name="Genome Biol. Evol.">
        <title>Comparative Genomics of a Bacterivorous Green Alga Reveals Evolutionary Causalities and Consequences of Phago-Mixotrophic Mode of Nutrition.</title>
        <authorList>
            <person name="Burns J.A."/>
            <person name="Paasch A."/>
            <person name="Narechania A."/>
            <person name="Kim E."/>
        </authorList>
    </citation>
    <scope>NUCLEOTIDE SEQUENCE [LARGE SCALE GENOMIC DNA]</scope>
    <source>
        <strain evidence="2 3">PLY_AMNH</strain>
    </source>
</reference>
<evidence type="ECO:0000256" key="1">
    <source>
        <dbReference type="SAM" id="MobiDB-lite"/>
    </source>
</evidence>
<accession>A0AAE0FJH4</accession>
<gene>
    <name evidence="2" type="ORF">CYMTET_30166</name>
</gene>
<comment type="caution">
    <text evidence="2">The sequence shown here is derived from an EMBL/GenBank/DDBJ whole genome shotgun (WGS) entry which is preliminary data.</text>
</comment>
<sequence length="176" mass="18846">MASEGSLQPACALAPYRADLPFLFFGEEIDVLVRMWTRGWDVFAPPSTVVYHLWSRQHRPTFSQEVPQKPEVKAASQHKVLQLLGAGGAHGPHTQSGEAGPSADPLSATSCGPLLPSSALGSDRSLADFERFCGVNFAKRSVTQHAKCGGLEEAAFQESVADSILSMLQNVALSPQ</sequence>
<evidence type="ECO:0000313" key="3">
    <source>
        <dbReference type="Proteomes" id="UP001190700"/>
    </source>
</evidence>
<protein>
    <submittedName>
        <fullName evidence="2">Uncharacterized protein</fullName>
    </submittedName>
</protein>
<dbReference type="AlphaFoldDB" id="A0AAE0FJH4"/>
<proteinExistence type="predicted"/>
<dbReference type="EMBL" id="LGRX02017326">
    <property type="protein sequence ID" value="KAK3260904.1"/>
    <property type="molecule type" value="Genomic_DNA"/>
</dbReference>
<dbReference type="Proteomes" id="UP001190700">
    <property type="component" value="Unassembled WGS sequence"/>
</dbReference>
<dbReference type="Pfam" id="PF11397">
    <property type="entry name" value="GlcNAc"/>
    <property type="match status" value="1"/>
</dbReference>
<feature type="region of interest" description="Disordered" evidence="1">
    <location>
        <begin position="86"/>
        <end position="108"/>
    </location>
</feature>
<dbReference type="InterPro" id="IPR021067">
    <property type="entry name" value="Glycosyltransferase"/>
</dbReference>
<organism evidence="2 3">
    <name type="scientific">Cymbomonas tetramitiformis</name>
    <dbReference type="NCBI Taxonomy" id="36881"/>
    <lineage>
        <taxon>Eukaryota</taxon>
        <taxon>Viridiplantae</taxon>
        <taxon>Chlorophyta</taxon>
        <taxon>Pyramimonadophyceae</taxon>
        <taxon>Pyramimonadales</taxon>
        <taxon>Pyramimonadaceae</taxon>
        <taxon>Cymbomonas</taxon>
    </lineage>
</organism>